<dbReference type="InterPro" id="IPR013785">
    <property type="entry name" value="Aldolase_TIM"/>
</dbReference>
<evidence type="ECO:0000256" key="4">
    <source>
        <dbReference type="ARBA" id="ARBA00022624"/>
    </source>
</evidence>
<dbReference type="EMBL" id="PCVY01000046">
    <property type="protein sequence ID" value="PIQ86349.1"/>
    <property type="molecule type" value="Genomic_DNA"/>
</dbReference>
<dbReference type="Pfam" id="PF00682">
    <property type="entry name" value="HMGL-like"/>
    <property type="match status" value="1"/>
</dbReference>
<dbReference type="SUPFAM" id="SSF110921">
    <property type="entry name" value="2-isopropylmalate synthase LeuA, allosteric (dimerisation) domain"/>
    <property type="match status" value="1"/>
</dbReference>
<dbReference type="InterPro" id="IPR036230">
    <property type="entry name" value="LeuA_allosteric_dom_sf"/>
</dbReference>
<dbReference type="Gene3D" id="3.20.20.70">
    <property type="entry name" value="Aldolase class I"/>
    <property type="match status" value="1"/>
</dbReference>
<organism evidence="11 12">
    <name type="scientific">Candidatus Abzuiibacterium crystallinum</name>
    <dbReference type="NCBI Taxonomy" id="1974748"/>
    <lineage>
        <taxon>Bacteria</taxon>
        <taxon>Pseudomonadati</taxon>
        <taxon>Candidatus Omnitrophota</taxon>
        <taxon>Candidatus Abzuiibacterium</taxon>
    </lineage>
</organism>
<evidence type="ECO:0000256" key="9">
    <source>
        <dbReference type="RuleBase" id="RU003523"/>
    </source>
</evidence>
<dbReference type="GO" id="GO:0043714">
    <property type="term" value="F:(R)-citramalate synthase activity"/>
    <property type="evidence" value="ECO:0007669"/>
    <property type="project" value="UniProtKB-UniRule"/>
</dbReference>
<evidence type="ECO:0000259" key="10">
    <source>
        <dbReference type="PROSITE" id="PS50991"/>
    </source>
</evidence>
<proteinExistence type="inferred from homology"/>
<feature type="domain" description="Pyruvate carboxyltransferase" evidence="10">
    <location>
        <begin position="4"/>
        <end position="269"/>
    </location>
</feature>
<dbReference type="InterPro" id="IPR013709">
    <property type="entry name" value="2-isopropylmalate_synth_dimer"/>
</dbReference>
<dbReference type="PROSITE" id="PS50991">
    <property type="entry name" value="PYR_CT"/>
    <property type="match status" value="1"/>
</dbReference>
<keyword evidence="5 9" id="KW-0808">Transferase</keyword>
<evidence type="ECO:0000256" key="2">
    <source>
        <dbReference type="ARBA" id="ARBA00006154"/>
    </source>
</evidence>
<evidence type="ECO:0000256" key="8">
    <source>
        <dbReference type="NCBIfam" id="TIGR00977"/>
    </source>
</evidence>
<dbReference type="Gene3D" id="3.30.160.270">
    <property type="match status" value="1"/>
</dbReference>
<dbReference type="GO" id="GO:0009098">
    <property type="term" value="P:L-leucine biosynthetic process"/>
    <property type="evidence" value="ECO:0007669"/>
    <property type="project" value="InterPro"/>
</dbReference>
<dbReference type="InterPro" id="IPR002034">
    <property type="entry name" value="AIPM/Hcit_synth_CS"/>
</dbReference>
<evidence type="ECO:0000256" key="1">
    <source>
        <dbReference type="ARBA" id="ARBA00004743"/>
    </source>
</evidence>
<dbReference type="UniPathway" id="UPA00047">
    <property type="reaction ID" value="UER00066"/>
</dbReference>
<dbReference type="InterPro" id="IPR005675">
    <property type="entry name" value="Citramal_synthase"/>
</dbReference>
<dbReference type="AlphaFoldDB" id="A0A2H0LPJ4"/>
<accession>A0A2H0LPJ4</accession>
<dbReference type="PROSITE" id="PS00815">
    <property type="entry name" value="AIPM_HOMOCIT_SYNTH_1"/>
    <property type="match status" value="1"/>
</dbReference>
<dbReference type="EC" id="2.3.3.21" evidence="8"/>
<dbReference type="CDD" id="cd07941">
    <property type="entry name" value="DRE_TIM_LeuA3"/>
    <property type="match status" value="1"/>
</dbReference>
<dbReference type="Gene3D" id="1.10.238.260">
    <property type="match status" value="1"/>
</dbReference>
<gene>
    <name evidence="11" type="ORF">COV74_05190</name>
</gene>
<comment type="caution">
    <text evidence="11">The sequence shown here is derived from an EMBL/GenBank/DDBJ whole genome shotgun (WGS) entry which is preliminary data.</text>
</comment>
<dbReference type="PANTHER" id="PTHR43538">
    <property type="entry name" value="ALPHA-IPM SYNTHASE/HOMOCITRATE SYNTHASE"/>
    <property type="match status" value="1"/>
</dbReference>
<evidence type="ECO:0000313" key="11">
    <source>
        <dbReference type="EMBL" id="PIQ86349.1"/>
    </source>
</evidence>
<dbReference type="SMART" id="SM00917">
    <property type="entry name" value="LeuA_dimer"/>
    <property type="match status" value="1"/>
</dbReference>
<dbReference type="NCBIfam" id="TIGR00977">
    <property type="entry name" value="citramal_synth"/>
    <property type="match status" value="1"/>
</dbReference>
<name>A0A2H0LPJ4_9BACT</name>
<evidence type="ECO:0000313" key="12">
    <source>
        <dbReference type="Proteomes" id="UP000230859"/>
    </source>
</evidence>
<keyword evidence="6" id="KW-0100">Branched-chain amino acid biosynthesis</keyword>
<dbReference type="InterPro" id="IPR000891">
    <property type="entry name" value="PYR_CT"/>
</dbReference>
<dbReference type="GO" id="GO:0009097">
    <property type="term" value="P:isoleucine biosynthetic process"/>
    <property type="evidence" value="ECO:0007669"/>
    <property type="project" value="UniProtKB-UniRule"/>
</dbReference>
<dbReference type="Proteomes" id="UP000230859">
    <property type="component" value="Unassembled WGS sequence"/>
</dbReference>
<dbReference type="InterPro" id="IPR054691">
    <property type="entry name" value="LeuA/HCS_post-cat"/>
</dbReference>
<dbReference type="PANTHER" id="PTHR43538:SF1">
    <property type="entry name" value="(R)-CITRAMALATE SYNTHASE"/>
    <property type="match status" value="1"/>
</dbReference>
<evidence type="ECO:0000256" key="7">
    <source>
        <dbReference type="ARBA" id="ARBA00048263"/>
    </source>
</evidence>
<comment type="pathway">
    <text evidence="1">Amino-acid biosynthesis; L-isoleucine biosynthesis; 2-oxobutanoate from pyruvate: step 1/3.</text>
</comment>
<comment type="catalytic activity">
    <reaction evidence="7">
        <text>pyruvate + acetyl-CoA + H2O = (3R)-citramalate + CoA + H(+)</text>
        <dbReference type="Rhea" id="RHEA:19045"/>
        <dbReference type="ChEBI" id="CHEBI:15361"/>
        <dbReference type="ChEBI" id="CHEBI:15377"/>
        <dbReference type="ChEBI" id="CHEBI:15378"/>
        <dbReference type="ChEBI" id="CHEBI:30934"/>
        <dbReference type="ChEBI" id="CHEBI:57287"/>
        <dbReference type="ChEBI" id="CHEBI:57288"/>
        <dbReference type="EC" id="2.3.3.21"/>
    </reaction>
</comment>
<evidence type="ECO:0000256" key="3">
    <source>
        <dbReference type="ARBA" id="ARBA00022605"/>
    </source>
</evidence>
<reference evidence="11 12" key="1">
    <citation type="submission" date="2017-09" db="EMBL/GenBank/DDBJ databases">
        <title>Depth-based differentiation of microbial function through sediment-hosted aquifers and enrichment of novel symbionts in the deep terrestrial subsurface.</title>
        <authorList>
            <person name="Probst A.J."/>
            <person name="Ladd B."/>
            <person name="Jarett J.K."/>
            <person name="Geller-Mcgrath D.E."/>
            <person name="Sieber C.M."/>
            <person name="Emerson J.B."/>
            <person name="Anantharaman K."/>
            <person name="Thomas B.C."/>
            <person name="Malmstrom R."/>
            <person name="Stieglmeier M."/>
            <person name="Klingl A."/>
            <person name="Woyke T."/>
            <person name="Ryan C.M."/>
            <person name="Banfield J.F."/>
        </authorList>
    </citation>
    <scope>NUCLEOTIDE SEQUENCE [LARGE SCALE GENOMIC DNA]</scope>
    <source>
        <strain evidence="11">CG11_big_fil_rev_8_21_14_0_20_45_26</strain>
    </source>
</reference>
<protein>
    <recommendedName>
        <fullName evidence="8">Citramalate synthase</fullName>
        <ecNumber evidence="8">2.3.3.21</ecNumber>
    </recommendedName>
</protein>
<keyword evidence="4" id="KW-0412">Isoleucine biosynthesis</keyword>
<dbReference type="SUPFAM" id="SSF51569">
    <property type="entry name" value="Aldolase"/>
    <property type="match status" value="1"/>
</dbReference>
<dbReference type="Pfam" id="PF08502">
    <property type="entry name" value="LeuA_dimer"/>
    <property type="match status" value="1"/>
</dbReference>
<evidence type="ECO:0000256" key="6">
    <source>
        <dbReference type="ARBA" id="ARBA00023304"/>
    </source>
</evidence>
<sequence length="519" mass="57793">MKKIQIYDTTLRDGTQGEGVSLSLNDKLMLAKHLDGFGVDFIEGGWPGSNPKDMGFFKEAKKIKFKHAKIAAFGSTRRANMKVTQDDQVKLLLEAGTKVVTIFGKSWDFHVKEVFKTSLKENLNMIHDTVSFLKSKKKFVIYDAEHFFDGFFENQEYALKTIRAAAKAGADLICLCDTNGGMLPHQIAIAVKRIRKTVRTPIGIHCHNDAAMGVPNSVAAVEHGAIQVQGTINGYGERCGNANLTSIIPILQLKLNLPVVSDRKLKQLSELSHYVAEVCNMPVRSNQPFTGQSAFAHKGGVHVNAMMKNRKTYEHINPVLVGNHTRFLVSELSGKSNVLLKAQELKIGLSKDRAETKAILQKIQELENEGYQFEAAEASFELLIKKETGRYKKYFEVLEVRVLDEKKAEKAPVSEATVKVKVGSDIEHTTANGDGPVNALDKALRKALKRFYPVVEKIHLSDYKVRVVNSQAGTAAKVRVFIQFQDEKDTWSTVGVSENVIEASWNALVEAIEYKLMKN</sequence>
<comment type="similarity">
    <text evidence="2 9">Belongs to the alpha-IPM synthase/homocitrate synthase family.</text>
</comment>
<dbReference type="Pfam" id="PF22617">
    <property type="entry name" value="HCS_D2"/>
    <property type="match status" value="1"/>
</dbReference>
<dbReference type="GO" id="GO:0003852">
    <property type="term" value="F:2-isopropylmalate synthase activity"/>
    <property type="evidence" value="ECO:0007669"/>
    <property type="project" value="InterPro"/>
</dbReference>
<evidence type="ECO:0000256" key="5">
    <source>
        <dbReference type="ARBA" id="ARBA00022679"/>
    </source>
</evidence>
<keyword evidence="3" id="KW-0028">Amino-acid biosynthesis</keyword>